<gene>
    <name evidence="3" type="ORF">NDU88_006797</name>
</gene>
<sequence length="211" mass="21841">MPGQCAATTCVKVALFTLARALSLLSDASLIASVRAGLPSPHCSARTPRHRLSISIQVASQVAEHSCCRVAPVALQHFHTSSGARLRLPPLGDSPCWEGAGSAQPRCFTGTQGCHSSSPAAHPYSGLVPSPLRPLQPGAEPPAGLGRHAAPVRRSGCGPSQAGPATSLILGEQIPPYRCFGVLARRRPWVRQGRAHSAPKPPGSGPLVSSL</sequence>
<dbReference type="Proteomes" id="UP001066276">
    <property type="component" value="Chromosome 6"/>
</dbReference>
<accession>A0AAV7QK29</accession>
<protein>
    <submittedName>
        <fullName evidence="3">Uncharacterized protein</fullName>
    </submittedName>
</protein>
<feature type="region of interest" description="Disordered" evidence="1">
    <location>
        <begin position="192"/>
        <end position="211"/>
    </location>
</feature>
<feature type="chain" id="PRO_5043664259" evidence="2">
    <location>
        <begin position="22"/>
        <end position="211"/>
    </location>
</feature>
<comment type="caution">
    <text evidence="3">The sequence shown here is derived from an EMBL/GenBank/DDBJ whole genome shotgun (WGS) entry which is preliminary data.</text>
</comment>
<evidence type="ECO:0000256" key="1">
    <source>
        <dbReference type="SAM" id="MobiDB-lite"/>
    </source>
</evidence>
<keyword evidence="2" id="KW-0732">Signal</keyword>
<keyword evidence="4" id="KW-1185">Reference proteome</keyword>
<feature type="signal peptide" evidence="2">
    <location>
        <begin position="1"/>
        <end position="21"/>
    </location>
</feature>
<dbReference type="AlphaFoldDB" id="A0AAV7QK29"/>
<proteinExistence type="predicted"/>
<feature type="region of interest" description="Disordered" evidence="1">
    <location>
        <begin position="132"/>
        <end position="161"/>
    </location>
</feature>
<evidence type="ECO:0000313" key="4">
    <source>
        <dbReference type="Proteomes" id="UP001066276"/>
    </source>
</evidence>
<evidence type="ECO:0000313" key="3">
    <source>
        <dbReference type="EMBL" id="KAJ1140445.1"/>
    </source>
</evidence>
<evidence type="ECO:0000256" key="2">
    <source>
        <dbReference type="SAM" id="SignalP"/>
    </source>
</evidence>
<dbReference type="EMBL" id="JANPWB010000010">
    <property type="protein sequence ID" value="KAJ1140445.1"/>
    <property type="molecule type" value="Genomic_DNA"/>
</dbReference>
<name>A0AAV7QK29_PLEWA</name>
<reference evidence="3" key="1">
    <citation type="journal article" date="2022" name="bioRxiv">
        <title>Sequencing and chromosome-scale assembly of the giantPleurodeles waltlgenome.</title>
        <authorList>
            <person name="Brown T."/>
            <person name="Elewa A."/>
            <person name="Iarovenko S."/>
            <person name="Subramanian E."/>
            <person name="Araus A.J."/>
            <person name="Petzold A."/>
            <person name="Susuki M."/>
            <person name="Suzuki K.-i.T."/>
            <person name="Hayashi T."/>
            <person name="Toyoda A."/>
            <person name="Oliveira C."/>
            <person name="Osipova E."/>
            <person name="Leigh N.D."/>
            <person name="Simon A."/>
            <person name="Yun M.H."/>
        </authorList>
    </citation>
    <scope>NUCLEOTIDE SEQUENCE</scope>
    <source>
        <strain evidence="3">20211129_DDA</strain>
        <tissue evidence="3">Liver</tissue>
    </source>
</reference>
<organism evidence="3 4">
    <name type="scientific">Pleurodeles waltl</name>
    <name type="common">Iberian ribbed newt</name>
    <dbReference type="NCBI Taxonomy" id="8319"/>
    <lineage>
        <taxon>Eukaryota</taxon>
        <taxon>Metazoa</taxon>
        <taxon>Chordata</taxon>
        <taxon>Craniata</taxon>
        <taxon>Vertebrata</taxon>
        <taxon>Euteleostomi</taxon>
        <taxon>Amphibia</taxon>
        <taxon>Batrachia</taxon>
        <taxon>Caudata</taxon>
        <taxon>Salamandroidea</taxon>
        <taxon>Salamandridae</taxon>
        <taxon>Pleurodelinae</taxon>
        <taxon>Pleurodeles</taxon>
    </lineage>
</organism>